<dbReference type="OrthoDB" id="116151at2"/>
<dbReference type="Proteomes" id="UP000199514">
    <property type="component" value="Unassembled WGS sequence"/>
</dbReference>
<evidence type="ECO:0000313" key="1">
    <source>
        <dbReference type="EMBL" id="SFC14422.1"/>
    </source>
</evidence>
<dbReference type="EMBL" id="FOLE01000003">
    <property type="protein sequence ID" value="SFC14422.1"/>
    <property type="molecule type" value="Genomic_DNA"/>
</dbReference>
<dbReference type="SUPFAM" id="SSF55729">
    <property type="entry name" value="Acyl-CoA N-acyltransferases (Nat)"/>
    <property type="match status" value="1"/>
</dbReference>
<sequence>MQHHEFDIKFYTSDQLNRTAWNDCISNSSQRLIYAFDWYLDCVTQKKWGAFVCEIAQKYVAVLPVALGKKWGISYTYQPFFTQQLGVFGTNEAAQNWLLSQAPQLLRRKFWLVQYCFNQKNEVVGKEFTRIEECVTYQIDLNESYETLRAVYNQNRRRDLRKAERLEVRESIDIESVIEIFINEKGKQIEDVTWREYAMLASLFRQAHERGQAILLVAQNPKQEVLAGAVFWIDKPYVTLIFSGASAMAKNTGAITKIIDTALQRFANKPHIFDFEGSMIPSLAHFYQTFGGKSSIYRLFKYKIWNF</sequence>
<protein>
    <recommendedName>
        <fullName evidence="3">Acetyltransferase (GNAT) domain-containing protein</fullName>
    </recommendedName>
</protein>
<reference evidence="1 2" key="1">
    <citation type="submission" date="2016-10" db="EMBL/GenBank/DDBJ databases">
        <authorList>
            <person name="de Groot N.N."/>
        </authorList>
    </citation>
    <scope>NUCLEOTIDE SEQUENCE [LARGE SCALE GENOMIC DNA]</scope>
    <source>
        <strain evidence="1 2">DSM 6793</strain>
    </source>
</reference>
<dbReference type="InterPro" id="IPR016181">
    <property type="entry name" value="Acyl_CoA_acyltransferase"/>
</dbReference>
<dbReference type="PANTHER" id="PTHR36174">
    <property type="entry name" value="LIPID II:GLYCINE GLYCYLTRANSFERASE"/>
    <property type="match status" value="1"/>
</dbReference>
<accession>A0A1I1GSZ5</accession>
<keyword evidence="2" id="KW-1185">Reference proteome</keyword>
<gene>
    <name evidence="1" type="ORF">SAMN05421780_10372</name>
</gene>
<evidence type="ECO:0008006" key="3">
    <source>
        <dbReference type="Google" id="ProtNLM"/>
    </source>
</evidence>
<organism evidence="1 2">
    <name type="scientific">Flexibacter flexilis DSM 6793</name>
    <dbReference type="NCBI Taxonomy" id="927664"/>
    <lineage>
        <taxon>Bacteria</taxon>
        <taxon>Pseudomonadati</taxon>
        <taxon>Bacteroidota</taxon>
        <taxon>Cytophagia</taxon>
        <taxon>Cytophagales</taxon>
        <taxon>Flexibacteraceae</taxon>
        <taxon>Flexibacter</taxon>
    </lineage>
</organism>
<name>A0A1I1GSZ5_9BACT</name>
<dbReference type="STRING" id="927664.SAMN05421780_10372"/>
<dbReference type="RefSeq" id="WP_091509744.1">
    <property type="nucleotide sequence ID" value="NZ_FOLE01000003.1"/>
</dbReference>
<dbReference type="InterPro" id="IPR050644">
    <property type="entry name" value="PG_Glycine_Bridge_Synth"/>
</dbReference>
<dbReference type="Gene3D" id="3.40.630.30">
    <property type="match status" value="1"/>
</dbReference>
<dbReference type="PANTHER" id="PTHR36174:SF1">
    <property type="entry name" value="LIPID II:GLYCINE GLYCYLTRANSFERASE"/>
    <property type="match status" value="1"/>
</dbReference>
<evidence type="ECO:0000313" key="2">
    <source>
        <dbReference type="Proteomes" id="UP000199514"/>
    </source>
</evidence>
<dbReference type="AlphaFoldDB" id="A0A1I1GSZ5"/>
<proteinExistence type="predicted"/>